<dbReference type="InterPro" id="IPR002931">
    <property type="entry name" value="Transglutaminase-like"/>
</dbReference>
<sequence>MNVLTRPEAGFYGTHSAATDPDTAWSRLGELAGEPAELAAMVRGLLLHRLDCAGHGLDLTPERLEQGETRYTGAIIAHLVAANDARLSETRAPGDRFVGTCRDFALLFTAALRHGGVPARLRCGWATYLEEGFHGDHWVTEYWRPGKGWTLADPEFDTVTQGFDTMDVPRDRFLVAGDAWRAYRAGDADPQTFGVRLPTGDLLGPAMIRGNVVRDLAALNKVEVLPWDVWGHAEPDGEQGDEVLAVLDRAADLSAEGGPFESIRELYEETPGFKVSAPIVSYAHDGERTVELRGY</sequence>
<dbReference type="Gene3D" id="3.10.620.30">
    <property type="match status" value="1"/>
</dbReference>
<dbReference type="SUPFAM" id="SSF54001">
    <property type="entry name" value="Cysteine proteinases"/>
    <property type="match status" value="1"/>
</dbReference>
<proteinExistence type="predicted"/>
<dbReference type="EMBL" id="BSTX01000004">
    <property type="protein sequence ID" value="GLZ80749.1"/>
    <property type="molecule type" value="Genomic_DNA"/>
</dbReference>
<dbReference type="InterPro" id="IPR038765">
    <property type="entry name" value="Papain-like_cys_pep_sf"/>
</dbReference>
<dbReference type="RefSeq" id="WP_285665991.1">
    <property type="nucleotide sequence ID" value="NZ_BSTX01000004.1"/>
</dbReference>
<feature type="domain" description="Transglutaminase-like" evidence="1">
    <location>
        <begin position="98"/>
        <end position="154"/>
    </location>
</feature>
<accession>A0A9W6WBL8</accession>
<organism evidence="2 3">
    <name type="scientific">Actinorhabdospora filicis</name>
    <dbReference type="NCBI Taxonomy" id="1785913"/>
    <lineage>
        <taxon>Bacteria</taxon>
        <taxon>Bacillati</taxon>
        <taxon>Actinomycetota</taxon>
        <taxon>Actinomycetes</taxon>
        <taxon>Micromonosporales</taxon>
        <taxon>Micromonosporaceae</taxon>
        <taxon>Actinorhabdospora</taxon>
    </lineage>
</organism>
<evidence type="ECO:0000313" key="3">
    <source>
        <dbReference type="Proteomes" id="UP001165079"/>
    </source>
</evidence>
<dbReference type="AlphaFoldDB" id="A0A9W6WBL8"/>
<reference evidence="2" key="1">
    <citation type="submission" date="2023-03" db="EMBL/GenBank/DDBJ databases">
        <title>Actinorhabdospora filicis NBRC 111898.</title>
        <authorList>
            <person name="Ichikawa N."/>
            <person name="Sato H."/>
            <person name="Tonouchi N."/>
        </authorList>
    </citation>
    <scope>NUCLEOTIDE SEQUENCE</scope>
    <source>
        <strain evidence="2">NBRC 111898</strain>
    </source>
</reference>
<keyword evidence="3" id="KW-1185">Reference proteome</keyword>
<comment type="caution">
    <text evidence="2">The sequence shown here is derived from an EMBL/GenBank/DDBJ whole genome shotgun (WGS) entry which is preliminary data.</text>
</comment>
<protein>
    <recommendedName>
        <fullName evidence="1">Transglutaminase-like domain-containing protein</fullName>
    </recommendedName>
</protein>
<dbReference type="Proteomes" id="UP001165079">
    <property type="component" value="Unassembled WGS sequence"/>
</dbReference>
<dbReference type="Pfam" id="PF01841">
    <property type="entry name" value="Transglut_core"/>
    <property type="match status" value="1"/>
</dbReference>
<name>A0A9W6WBL8_9ACTN</name>
<gene>
    <name evidence="2" type="ORF">Afil01_55560</name>
</gene>
<evidence type="ECO:0000313" key="2">
    <source>
        <dbReference type="EMBL" id="GLZ80749.1"/>
    </source>
</evidence>
<evidence type="ECO:0000259" key="1">
    <source>
        <dbReference type="Pfam" id="PF01841"/>
    </source>
</evidence>